<evidence type="ECO:0000256" key="3">
    <source>
        <dbReference type="ARBA" id="ARBA00023295"/>
    </source>
</evidence>
<dbReference type="AlphaFoldDB" id="A0A9X1ZPT3"/>
<keyword evidence="6" id="KW-1185">Reference proteome</keyword>
<dbReference type="Gene3D" id="2.60.120.260">
    <property type="entry name" value="Galactose-binding domain-like"/>
    <property type="match status" value="1"/>
</dbReference>
<protein>
    <submittedName>
        <fullName evidence="5">Family 43 glycosylhydrolase</fullName>
    </submittedName>
</protein>
<evidence type="ECO:0000313" key="5">
    <source>
        <dbReference type="EMBL" id="MCL6217881.1"/>
    </source>
</evidence>
<evidence type="ECO:0000256" key="1">
    <source>
        <dbReference type="ARBA" id="ARBA00009865"/>
    </source>
</evidence>
<name>A0A9X1ZPT3_9FLAO</name>
<dbReference type="SUPFAM" id="SSF75005">
    <property type="entry name" value="Arabinanase/levansucrase/invertase"/>
    <property type="match status" value="1"/>
</dbReference>
<organism evidence="5 6">
    <name type="scientific">Zunongwangia pacifica</name>
    <dbReference type="NCBI Taxonomy" id="2911062"/>
    <lineage>
        <taxon>Bacteria</taxon>
        <taxon>Pseudomonadati</taxon>
        <taxon>Bacteroidota</taxon>
        <taxon>Flavobacteriia</taxon>
        <taxon>Flavobacteriales</taxon>
        <taxon>Flavobacteriaceae</taxon>
        <taxon>Zunongwangia</taxon>
    </lineage>
</organism>
<dbReference type="EMBL" id="JAKHSK010000006">
    <property type="protein sequence ID" value="MCL6217881.1"/>
    <property type="molecule type" value="Genomic_DNA"/>
</dbReference>
<dbReference type="InterPro" id="IPR023296">
    <property type="entry name" value="Glyco_hydro_beta-prop_sf"/>
</dbReference>
<dbReference type="CDD" id="cd18823">
    <property type="entry name" value="GH43_RcAra43A-like"/>
    <property type="match status" value="1"/>
</dbReference>
<evidence type="ECO:0000313" key="6">
    <source>
        <dbReference type="Proteomes" id="UP001139521"/>
    </source>
</evidence>
<proteinExistence type="inferred from homology"/>
<comment type="similarity">
    <text evidence="1 4">Belongs to the glycosyl hydrolase 43 family.</text>
</comment>
<dbReference type="PANTHER" id="PTHR22925">
    <property type="entry name" value="GLYCOSYL HYDROLASE 43 FAMILY MEMBER"/>
    <property type="match status" value="1"/>
</dbReference>
<dbReference type="GO" id="GO:0005975">
    <property type="term" value="P:carbohydrate metabolic process"/>
    <property type="evidence" value="ECO:0007669"/>
    <property type="project" value="InterPro"/>
</dbReference>
<dbReference type="PANTHER" id="PTHR22925:SF3">
    <property type="entry name" value="GLYCOSYL HYDROLASE FAMILY PROTEIN 43"/>
    <property type="match status" value="1"/>
</dbReference>
<dbReference type="Proteomes" id="UP001139521">
    <property type="component" value="Unassembled WGS sequence"/>
</dbReference>
<keyword evidence="2 4" id="KW-0378">Hydrolase</keyword>
<keyword evidence="3 4" id="KW-0326">Glycosidase</keyword>
<reference evidence="5" key="1">
    <citation type="submission" date="2022-01" db="EMBL/GenBank/DDBJ databases">
        <title>Genome sequencing of Zunongwangia sp. M21534 genome.</title>
        <authorList>
            <person name="Chen Y."/>
            <person name="Dong C."/>
            <person name="Shao Z."/>
        </authorList>
    </citation>
    <scope>NUCLEOTIDE SEQUENCE</scope>
    <source>
        <strain evidence="5">MCCC M21534</strain>
    </source>
</reference>
<dbReference type="Pfam" id="PF04616">
    <property type="entry name" value="Glyco_hydro_43"/>
    <property type="match status" value="1"/>
</dbReference>
<gene>
    <name evidence="5" type="ORF">L1967_06175</name>
</gene>
<accession>A0A9X1ZPT3</accession>
<evidence type="ECO:0000256" key="2">
    <source>
        <dbReference type="ARBA" id="ARBA00022801"/>
    </source>
</evidence>
<comment type="caution">
    <text evidence="5">The sequence shown here is derived from an EMBL/GenBank/DDBJ whole genome shotgun (WGS) entry which is preliminary data.</text>
</comment>
<dbReference type="Gene3D" id="2.115.10.20">
    <property type="entry name" value="Glycosyl hydrolase domain, family 43"/>
    <property type="match status" value="1"/>
</dbReference>
<dbReference type="RefSeq" id="WP_249600856.1">
    <property type="nucleotide sequence ID" value="NZ_JAKHSK010000006.1"/>
</dbReference>
<evidence type="ECO:0000256" key="4">
    <source>
        <dbReference type="RuleBase" id="RU361187"/>
    </source>
</evidence>
<dbReference type="InterPro" id="IPR006710">
    <property type="entry name" value="Glyco_hydro_43"/>
</dbReference>
<dbReference type="GO" id="GO:0004553">
    <property type="term" value="F:hydrolase activity, hydrolyzing O-glycosyl compounds"/>
    <property type="evidence" value="ECO:0007669"/>
    <property type="project" value="InterPro"/>
</dbReference>
<sequence>MRIDFLKNYYTFLLVFLLFFLNVNAQNKTIHNDQFWETIDGQPIYSQGGGIFKFKDPKTGELKYYWYGAYYKEAELYRNDPSQTYTQDHFVAVTCYSSSDLINWTFEDHVFERTEALKHDQGTRWMGRLGVLYIPEMKKYAMLIQHNAGVLIALSDSPTGTFKWHRKLDMTDRIGTPNTGDQSVFTDYELGKSYLVYSYGQGRNKIYLSEIGVKNGEVDLLDCTEIFRGKGREGNCMFKYNGKYYVFASNLYGWDSSYAYYLVSDHIKGPYLPTNNMLVTPGSIDDYAHITQTGFFVNVKGGETETVIYCGDRWSNFAGNGLGYNQWVPLSFQEEVPYFNSLNSWMLDENTGVWQVSEDNNYIKNPSFEADRKAIPSSVKPIQEQLKGWIAKVYQGNTIVIGQKESPQLNYFNTTEDRKYVIGEKSLNIEDNVAFERQVYQIVTSTPFVDLKDGRYTLMAKVKSNSRFKNLEMYADSAGLQQKAVISDNDGDWHTVIIENIIIKKAKVEIGFYAKGSPGASAQIDDVSLIKMK</sequence>